<evidence type="ECO:0000256" key="1">
    <source>
        <dbReference type="ARBA" id="ARBA00023121"/>
    </source>
</evidence>
<dbReference type="CDD" id="cd00435">
    <property type="entry name" value="ACBP"/>
    <property type="match status" value="1"/>
</dbReference>
<dbReference type="InterPro" id="IPR035984">
    <property type="entry name" value="Acyl-CoA-binding_sf"/>
</dbReference>
<dbReference type="GO" id="GO:0006631">
    <property type="term" value="P:fatty acid metabolic process"/>
    <property type="evidence" value="ECO:0007669"/>
    <property type="project" value="TreeGrafter"/>
</dbReference>
<evidence type="ECO:0000256" key="2">
    <source>
        <dbReference type="SAM" id="MobiDB-lite"/>
    </source>
</evidence>
<dbReference type="AlphaFoldDB" id="A0A6B0RK80"/>
<protein>
    <recommendedName>
        <fullName evidence="3">ACB domain-containing protein</fullName>
    </recommendedName>
</protein>
<feature type="region of interest" description="Disordered" evidence="2">
    <location>
        <begin position="1"/>
        <end position="40"/>
    </location>
</feature>
<evidence type="ECO:0000313" key="5">
    <source>
        <dbReference type="Proteomes" id="UP000322234"/>
    </source>
</evidence>
<dbReference type="SUPFAM" id="SSF47027">
    <property type="entry name" value="Acyl-CoA binding protein"/>
    <property type="match status" value="1"/>
</dbReference>
<feature type="domain" description="ACB" evidence="3">
    <location>
        <begin position="168"/>
        <end position="254"/>
    </location>
</feature>
<dbReference type="PANTHER" id="PTHR23310:SF51">
    <property type="entry name" value="ACYL-COA-BINDING DOMAIN-CONTAINING PROTEIN 7"/>
    <property type="match status" value="1"/>
</dbReference>
<gene>
    <name evidence="4" type="ORF">E5288_WYG021361</name>
</gene>
<dbReference type="PRINTS" id="PR00689">
    <property type="entry name" value="ACOABINDINGP"/>
</dbReference>
<name>A0A6B0RK80_9CETA</name>
<feature type="region of interest" description="Disordered" evidence="2">
    <location>
        <begin position="62"/>
        <end position="125"/>
    </location>
</feature>
<sequence length="254" mass="27856">MGIGRARERDQREPAGGGSLPFKKPLGAGSREPGAWRRASSRFSCHVPAGELGVLKLLVAGRSVRPGEKRSSRAWGRRDGPPGARRISDPPLRAAAASRLCPRWQSEGTPETRPPHPQRPLIARSPHRCTQLTACRAPYSNSCEPRGLVRRKPGTGEGRAGAALLPADPADFDKAAKDVRKLKTRPDDEELKELYGLYKQSVIGDIDIECPALLDLKGKAKWEAWNLQKGRLSKEDAMNAYISKAKELIEKYGI</sequence>
<evidence type="ECO:0000313" key="4">
    <source>
        <dbReference type="EMBL" id="MXQ88364.1"/>
    </source>
</evidence>
<keyword evidence="5" id="KW-1185">Reference proteome</keyword>
<accession>A0A6B0RK80</accession>
<dbReference type="PANTHER" id="PTHR23310">
    <property type="entry name" value="ACYL-COA-BINDING PROTEIN, ACBP"/>
    <property type="match status" value="1"/>
</dbReference>
<dbReference type="InterPro" id="IPR014352">
    <property type="entry name" value="FERM/acyl-CoA-bd_prot_sf"/>
</dbReference>
<dbReference type="InterPro" id="IPR000582">
    <property type="entry name" value="Acyl-CoA-binding_protein"/>
</dbReference>
<dbReference type="Gene3D" id="1.20.80.10">
    <property type="match status" value="1"/>
</dbReference>
<dbReference type="GO" id="GO:0000062">
    <property type="term" value="F:fatty-acyl-CoA binding"/>
    <property type="evidence" value="ECO:0007669"/>
    <property type="project" value="InterPro"/>
</dbReference>
<comment type="caution">
    <text evidence="4">The sequence shown here is derived from an EMBL/GenBank/DDBJ whole genome shotgun (WGS) entry which is preliminary data.</text>
</comment>
<feature type="compositionally biased region" description="Basic and acidic residues" evidence="2">
    <location>
        <begin position="1"/>
        <end position="13"/>
    </location>
</feature>
<organism evidence="4 5">
    <name type="scientific">Bos mutus</name>
    <name type="common">wild yak</name>
    <dbReference type="NCBI Taxonomy" id="72004"/>
    <lineage>
        <taxon>Eukaryota</taxon>
        <taxon>Metazoa</taxon>
        <taxon>Chordata</taxon>
        <taxon>Craniata</taxon>
        <taxon>Vertebrata</taxon>
        <taxon>Euteleostomi</taxon>
        <taxon>Mammalia</taxon>
        <taxon>Eutheria</taxon>
        <taxon>Laurasiatheria</taxon>
        <taxon>Artiodactyla</taxon>
        <taxon>Ruminantia</taxon>
        <taxon>Pecora</taxon>
        <taxon>Bovidae</taxon>
        <taxon>Bovinae</taxon>
        <taxon>Bos</taxon>
    </lineage>
</organism>
<dbReference type="EMBL" id="VBQZ03000045">
    <property type="protein sequence ID" value="MXQ88364.1"/>
    <property type="molecule type" value="Genomic_DNA"/>
</dbReference>
<keyword evidence="1" id="KW-0446">Lipid-binding</keyword>
<dbReference type="Pfam" id="PF00887">
    <property type="entry name" value="ACBP"/>
    <property type="match status" value="1"/>
</dbReference>
<dbReference type="Proteomes" id="UP000322234">
    <property type="component" value="Unassembled WGS sequence"/>
</dbReference>
<reference evidence="4" key="1">
    <citation type="submission" date="2019-10" db="EMBL/GenBank/DDBJ databases">
        <title>The sequence and de novo assembly of the wild yak genome.</title>
        <authorList>
            <person name="Liu Y."/>
        </authorList>
    </citation>
    <scope>NUCLEOTIDE SEQUENCE [LARGE SCALE GENOMIC DNA]</scope>
    <source>
        <strain evidence="4">WY2019</strain>
    </source>
</reference>
<evidence type="ECO:0000259" key="3">
    <source>
        <dbReference type="PROSITE" id="PS51228"/>
    </source>
</evidence>
<feature type="compositionally biased region" description="Basic and acidic residues" evidence="2">
    <location>
        <begin position="65"/>
        <end position="80"/>
    </location>
</feature>
<dbReference type="PROSITE" id="PS51228">
    <property type="entry name" value="ACB_2"/>
    <property type="match status" value="1"/>
</dbReference>
<proteinExistence type="predicted"/>